<name>A0ABM9WQJ5_9GAMM</name>
<dbReference type="EMBL" id="AAMX01000001">
    <property type="protein sequence ID" value="EAQ33281.1"/>
    <property type="molecule type" value="Genomic_DNA"/>
</dbReference>
<protein>
    <submittedName>
        <fullName evidence="1">Uncharacterized protein</fullName>
    </submittedName>
</protein>
<proteinExistence type="predicted"/>
<organism evidence="1 2">
    <name type="scientific">Idiomarina baltica OS145</name>
    <dbReference type="NCBI Taxonomy" id="314276"/>
    <lineage>
        <taxon>Bacteria</taxon>
        <taxon>Pseudomonadati</taxon>
        <taxon>Pseudomonadota</taxon>
        <taxon>Gammaproteobacteria</taxon>
        <taxon>Alteromonadales</taxon>
        <taxon>Idiomarinaceae</taxon>
        <taxon>Idiomarina</taxon>
    </lineage>
</organism>
<sequence>MYSKIAPYFSQKDRKLRLQTLDRSIKVHESRRKFLGIDISEKLDVNTNQKLYTSNITLEGNIEVD</sequence>
<evidence type="ECO:0000313" key="2">
    <source>
        <dbReference type="Proteomes" id="UP000016543"/>
    </source>
</evidence>
<evidence type="ECO:0000313" key="1">
    <source>
        <dbReference type="EMBL" id="EAQ33281.1"/>
    </source>
</evidence>
<accession>A0ABM9WQJ5</accession>
<gene>
    <name evidence="1" type="ORF">OS145_02895</name>
</gene>
<keyword evidence="2" id="KW-1185">Reference proteome</keyword>
<comment type="caution">
    <text evidence="1">The sequence shown here is derived from an EMBL/GenBank/DDBJ whole genome shotgun (WGS) entry which is preliminary data.</text>
</comment>
<dbReference type="Proteomes" id="UP000016543">
    <property type="component" value="Unassembled WGS sequence"/>
</dbReference>
<reference evidence="1 2" key="1">
    <citation type="submission" date="2006-01" db="EMBL/GenBank/DDBJ databases">
        <authorList>
            <person name="Brettar I."/>
            <person name="Hofle M."/>
            <person name="Ferriera S."/>
            <person name="Johnson J."/>
            <person name="Kravitz S."/>
            <person name="Halpern A."/>
            <person name="Remington K."/>
            <person name="Beeson K."/>
            <person name="Tran B."/>
            <person name="Rogers Y.-H."/>
            <person name="Friedman R."/>
            <person name="Venter J.C."/>
        </authorList>
    </citation>
    <scope>NUCLEOTIDE SEQUENCE [LARGE SCALE GENOMIC DNA]</scope>
    <source>
        <strain evidence="1 2">OS145</strain>
    </source>
</reference>